<dbReference type="InterPro" id="IPR004838">
    <property type="entry name" value="NHTrfase_class1_PyrdxlP-BS"/>
</dbReference>
<sequence length="386" mass="43546">MQIDVAKRLQQTEEYYFSKKLREIDELNKQGARVINLGIGSPDLPPHPEVIATLNTNAQLPNVHGYQNYKGAPALRQAVADWYQRYYQATFNPNTEILPLIGSKEGIVHICMTYLQEGDKALIPNPGYPAYAAAVRLSGAESITYKLTQEKNWLIDFDELRKQDLSNVKLMWINYPHMPTGASASDAFYKELIEFAKEFNILICHDNPYSFILTDKPRSIMSVEGAKEVAIELNSLSKSSNMAGWRVGALVGSEERINQVLRFKSNMDSGMFLPVQLAAAKALQLEASWYQDLNKIYADRRLKVYEIMNLLGCSYQKDQVGLFVWAQIPNSYKDGYALSDAVLDKARVFITPGGIFGDGGNQYIRISLCATVEVLEESIQRIKDNF</sequence>
<evidence type="ECO:0000256" key="4">
    <source>
        <dbReference type="RuleBase" id="RU000481"/>
    </source>
</evidence>
<keyword evidence="3 4" id="KW-0808">Transferase</keyword>
<dbReference type="GO" id="GO:0008483">
    <property type="term" value="F:transaminase activity"/>
    <property type="evidence" value="ECO:0007669"/>
    <property type="project" value="UniProtKB-KW"/>
</dbReference>
<dbReference type="InterPro" id="IPR004839">
    <property type="entry name" value="Aminotransferase_I/II_large"/>
</dbReference>
<dbReference type="PROSITE" id="PS00105">
    <property type="entry name" value="AA_TRANSFER_CLASS_1"/>
    <property type="match status" value="1"/>
</dbReference>
<protein>
    <recommendedName>
        <fullName evidence="4">Aminotransferase</fullName>
        <ecNumber evidence="4">2.6.1.-</ecNumber>
    </recommendedName>
</protein>
<evidence type="ECO:0000313" key="7">
    <source>
        <dbReference type="Proteomes" id="UP001500167"/>
    </source>
</evidence>
<dbReference type="Gene3D" id="3.40.640.10">
    <property type="entry name" value="Type I PLP-dependent aspartate aminotransferase-like (Major domain)"/>
    <property type="match status" value="1"/>
</dbReference>
<evidence type="ECO:0000256" key="2">
    <source>
        <dbReference type="ARBA" id="ARBA00022576"/>
    </source>
</evidence>
<evidence type="ECO:0000313" key="6">
    <source>
        <dbReference type="EMBL" id="GAA4170725.1"/>
    </source>
</evidence>
<dbReference type="CDD" id="cd00609">
    <property type="entry name" value="AAT_like"/>
    <property type="match status" value="1"/>
</dbReference>
<dbReference type="Pfam" id="PF00155">
    <property type="entry name" value="Aminotran_1_2"/>
    <property type="match status" value="1"/>
</dbReference>
<dbReference type="InterPro" id="IPR015422">
    <property type="entry name" value="PyrdxlP-dep_Trfase_small"/>
</dbReference>
<organism evidence="6 7">
    <name type="scientific">Sphingobacterium ginsenosidimutans</name>
    <dbReference type="NCBI Taxonomy" id="687845"/>
    <lineage>
        <taxon>Bacteria</taxon>
        <taxon>Pseudomonadati</taxon>
        <taxon>Bacteroidota</taxon>
        <taxon>Sphingobacteriia</taxon>
        <taxon>Sphingobacteriales</taxon>
        <taxon>Sphingobacteriaceae</taxon>
        <taxon>Sphingobacterium</taxon>
    </lineage>
</organism>
<evidence type="ECO:0000256" key="1">
    <source>
        <dbReference type="ARBA" id="ARBA00001933"/>
    </source>
</evidence>
<name>A0ABP7ZUH9_9SPHI</name>
<comment type="caution">
    <text evidence="6">The sequence shown here is derived from an EMBL/GenBank/DDBJ whole genome shotgun (WGS) entry which is preliminary data.</text>
</comment>
<dbReference type="EC" id="2.6.1.-" evidence="4"/>
<dbReference type="InterPro" id="IPR015424">
    <property type="entry name" value="PyrdxlP-dep_Trfase"/>
</dbReference>
<keyword evidence="2 4" id="KW-0032">Aminotransferase</keyword>
<feature type="domain" description="Aminotransferase class I/classII large" evidence="5">
    <location>
        <begin position="33"/>
        <end position="382"/>
    </location>
</feature>
<dbReference type="EMBL" id="BAAAZK010000002">
    <property type="protein sequence ID" value="GAA4170725.1"/>
    <property type="molecule type" value="Genomic_DNA"/>
</dbReference>
<dbReference type="PANTHER" id="PTHR42832">
    <property type="entry name" value="AMINO ACID AMINOTRANSFERASE"/>
    <property type="match status" value="1"/>
</dbReference>
<keyword evidence="7" id="KW-1185">Reference proteome</keyword>
<reference evidence="7" key="1">
    <citation type="journal article" date="2019" name="Int. J. Syst. Evol. Microbiol.">
        <title>The Global Catalogue of Microorganisms (GCM) 10K type strain sequencing project: providing services to taxonomists for standard genome sequencing and annotation.</title>
        <authorList>
            <consortium name="The Broad Institute Genomics Platform"/>
            <consortium name="The Broad Institute Genome Sequencing Center for Infectious Disease"/>
            <person name="Wu L."/>
            <person name="Ma J."/>
        </authorList>
    </citation>
    <scope>NUCLEOTIDE SEQUENCE [LARGE SCALE GENOMIC DNA]</scope>
    <source>
        <strain evidence="7">JCM 16722</strain>
    </source>
</reference>
<dbReference type="InterPro" id="IPR015421">
    <property type="entry name" value="PyrdxlP-dep_Trfase_major"/>
</dbReference>
<evidence type="ECO:0000259" key="5">
    <source>
        <dbReference type="Pfam" id="PF00155"/>
    </source>
</evidence>
<dbReference type="PANTHER" id="PTHR42832:SF3">
    <property type="entry name" value="L-GLUTAMINE--4-(METHYLSULFANYL)-2-OXOBUTANOATE AMINOTRANSFERASE"/>
    <property type="match status" value="1"/>
</dbReference>
<dbReference type="Gene3D" id="3.90.1150.10">
    <property type="entry name" value="Aspartate Aminotransferase, domain 1"/>
    <property type="match status" value="1"/>
</dbReference>
<evidence type="ECO:0000256" key="3">
    <source>
        <dbReference type="ARBA" id="ARBA00022679"/>
    </source>
</evidence>
<dbReference type="Proteomes" id="UP001500167">
    <property type="component" value="Unassembled WGS sequence"/>
</dbReference>
<comment type="similarity">
    <text evidence="4">Belongs to the class-I pyridoxal-phosphate-dependent aminotransferase family.</text>
</comment>
<gene>
    <name evidence="6" type="ORF">GCM10022218_09700</name>
</gene>
<dbReference type="InterPro" id="IPR050881">
    <property type="entry name" value="LL-DAP_aminotransferase"/>
</dbReference>
<dbReference type="SUPFAM" id="SSF53383">
    <property type="entry name" value="PLP-dependent transferases"/>
    <property type="match status" value="1"/>
</dbReference>
<accession>A0ABP7ZUH9</accession>
<dbReference type="RefSeq" id="WP_346084602.1">
    <property type="nucleotide sequence ID" value="NZ_BAAAZK010000002.1"/>
</dbReference>
<proteinExistence type="inferred from homology"/>
<comment type="cofactor">
    <cofactor evidence="1 4">
        <name>pyridoxal 5'-phosphate</name>
        <dbReference type="ChEBI" id="CHEBI:597326"/>
    </cofactor>
</comment>